<dbReference type="AlphaFoldDB" id="A0AAN7ZHZ3"/>
<accession>A0AAN7ZHZ3</accession>
<evidence type="ECO:0000256" key="3">
    <source>
        <dbReference type="ARBA" id="ARBA00022692"/>
    </source>
</evidence>
<keyword evidence="5" id="KW-0175">Coiled coil</keyword>
<dbReference type="InterPro" id="IPR028194">
    <property type="entry name" value="CC167"/>
</dbReference>
<dbReference type="PANTHER" id="PTHR31759">
    <property type="entry name" value="COILED-COIL DOMAIN-CONTAINING PROTEIN 167"/>
    <property type="match status" value="1"/>
</dbReference>
<keyword evidence="3 7" id="KW-0812">Transmembrane</keyword>
<evidence type="ECO:0000256" key="4">
    <source>
        <dbReference type="ARBA" id="ARBA00022989"/>
    </source>
</evidence>
<keyword evidence="4 7" id="KW-1133">Transmembrane helix</keyword>
<reference evidence="8 9" key="1">
    <citation type="journal article" date="2024" name="Insects">
        <title>An Improved Chromosome-Level Genome Assembly of the Firefly Pyrocoelia pectoralis.</title>
        <authorList>
            <person name="Fu X."/>
            <person name="Meyer-Rochow V.B."/>
            <person name="Ballantyne L."/>
            <person name="Zhu X."/>
        </authorList>
    </citation>
    <scope>NUCLEOTIDE SEQUENCE [LARGE SCALE GENOMIC DNA]</scope>
    <source>
        <strain evidence="8">XCY_ONT2</strain>
    </source>
</reference>
<sequence>MDNCSIMKEITRSNEAIQVCYKRISELESKLASNTLPNLNKEAIKQELTEVRKLLVTNEKHLSRLRGQNRKSFILVIFFCFILYVMYSYLVYGNMLYANNN</sequence>
<dbReference type="EMBL" id="JAVRBK010000006">
    <property type="protein sequence ID" value="KAK5642862.1"/>
    <property type="molecule type" value="Genomic_DNA"/>
</dbReference>
<keyword evidence="6 7" id="KW-0472">Membrane</keyword>
<evidence type="ECO:0000256" key="5">
    <source>
        <dbReference type="ARBA" id="ARBA00023054"/>
    </source>
</evidence>
<keyword evidence="9" id="KW-1185">Reference proteome</keyword>
<protein>
    <recommendedName>
        <fullName evidence="2">Coiled-coil domain-containing protein 167</fullName>
    </recommendedName>
</protein>
<dbReference type="PANTHER" id="PTHR31759:SF1">
    <property type="entry name" value="COILED-COIL DOMAIN-CONTAINING PROTEIN 167"/>
    <property type="match status" value="1"/>
</dbReference>
<dbReference type="GO" id="GO:0016020">
    <property type="term" value="C:membrane"/>
    <property type="evidence" value="ECO:0007669"/>
    <property type="project" value="UniProtKB-SubCell"/>
</dbReference>
<dbReference type="Proteomes" id="UP001329430">
    <property type="component" value="Chromosome 6"/>
</dbReference>
<evidence type="ECO:0000313" key="8">
    <source>
        <dbReference type="EMBL" id="KAK5642862.1"/>
    </source>
</evidence>
<comment type="subcellular location">
    <subcellularLocation>
        <location evidence="1">Membrane</location>
        <topology evidence="1">Single-pass membrane protein</topology>
    </subcellularLocation>
</comment>
<organism evidence="8 9">
    <name type="scientific">Pyrocoelia pectoralis</name>
    <dbReference type="NCBI Taxonomy" id="417401"/>
    <lineage>
        <taxon>Eukaryota</taxon>
        <taxon>Metazoa</taxon>
        <taxon>Ecdysozoa</taxon>
        <taxon>Arthropoda</taxon>
        <taxon>Hexapoda</taxon>
        <taxon>Insecta</taxon>
        <taxon>Pterygota</taxon>
        <taxon>Neoptera</taxon>
        <taxon>Endopterygota</taxon>
        <taxon>Coleoptera</taxon>
        <taxon>Polyphaga</taxon>
        <taxon>Elateriformia</taxon>
        <taxon>Elateroidea</taxon>
        <taxon>Lampyridae</taxon>
        <taxon>Lampyrinae</taxon>
        <taxon>Pyrocoelia</taxon>
    </lineage>
</organism>
<dbReference type="Pfam" id="PF15188">
    <property type="entry name" value="CCDC-167"/>
    <property type="match status" value="1"/>
</dbReference>
<feature type="transmembrane region" description="Helical" evidence="7">
    <location>
        <begin position="73"/>
        <end position="92"/>
    </location>
</feature>
<evidence type="ECO:0000256" key="6">
    <source>
        <dbReference type="ARBA" id="ARBA00023136"/>
    </source>
</evidence>
<evidence type="ECO:0000313" key="9">
    <source>
        <dbReference type="Proteomes" id="UP001329430"/>
    </source>
</evidence>
<evidence type="ECO:0000256" key="7">
    <source>
        <dbReference type="SAM" id="Phobius"/>
    </source>
</evidence>
<comment type="caution">
    <text evidence="8">The sequence shown here is derived from an EMBL/GenBank/DDBJ whole genome shotgun (WGS) entry which is preliminary data.</text>
</comment>
<evidence type="ECO:0000256" key="1">
    <source>
        <dbReference type="ARBA" id="ARBA00004167"/>
    </source>
</evidence>
<name>A0AAN7ZHZ3_9COLE</name>
<gene>
    <name evidence="8" type="ORF">RI129_009029</name>
</gene>
<proteinExistence type="predicted"/>
<evidence type="ECO:0000256" key="2">
    <source>
        <dbReference type="ARBA" id="ARBA00022350"/>
    </source>
</evidence>